<evidence type="ECO:0000256" key="1">
    <source>
        <dbReference type="ARBA" id="ARBA00008791"/>
    </source>
</evidence>
<dbReference type="Pfam" id="PF00582">
    <property type="entry name" value="Usp"/>
    <property type="match status" value="2"/>
</dbReference>
<evidence type="ECO:0000313" key="4">
    <source>
        <dbReference type="Proteomes" id="UP000198797"/>
    </source>
</evidence>
<accession>A0A1C5AKN9</accession>
<reference evidence="4" key="1">
    <citation type="submission" date="2016-06" db="EMBL/GenBank/DDBJ databases">
        <authorList>
            <person name="Varghese N."/>
            <person name="Submissions Spin"/>
        </authorList>
    </citation>
    <scope>NUCLEOTIDE SEQUENCE [LARGE SCALE GENOMIC DNA]</scope>
    <source>
        <strain evidence="4">DSM 44100</strain>
    </source>
</reference>
<dbReference type="PANTHER" id="PTHR46268:SF6">
    <property type="entry name" value="UNIVERSAL STRESS PROTEIN UP12"/>
    <property type="match status" value="1"/>
</dbReference>
<keyword evidence="4" id="KW-1185">Reference proteome</keyword>
<dbReference type="PANTHER" id="PTHR46268">
    <property type="entry name" value="STRESS RESPONSE PROTEIN NHAX"/>
    <property type="match status" value="1"/>
</dbReference>
<gene>
    <name evidence="3" type="ORF">GA0070216_118121</name>
</gene>
<dbReference type="Proteomes" id="UP000198797">
    <property type="component" value="Unassembled WGS sequence"/>
</dbReference>
<dbReference type="InterPro" id="IPR006015">
    <property type="entry name" value="Universal_stress_UspA"/>
</dbReference>
<evidence type="ECO:0000313" key="3">
    <source>
        <dbReference type="EMBL" id="SCF45686.1"/>
    </source>
</evidence>
<protein>
    <submittedName>
        <fullName evidence="3">Nucleotide-binding universal stress protein, UspA family</fullName>
    </submittedName>
</protein>
<organism evidence="3 4">
    <name type="scientific">Micromonospora matsumotoense</name>
    <dbReference type="NCBI Taxonomy" id="121616"/>
    <lineage>
        <taxon>Bacteria</taxon>
        <taxon>Bacillati</taxon>
        <taxon>Actinomycetota</taxon>
        <taxon>Actinomycetes</taxon>
        <taxon>Micromonosporales</taxon>
        <taxon>Micromonosporaceae</taxon>
        <taxon>Micromonospora</taxon>
    </lineage>
</organism>
<feature type="domain" description="UspA" evidence="2">
    <location>
        <begin position="9"/>
        <end position="139"/>
    </location>
</feature>
<dbReference type="SUPFAM" id="SSF52402">
    <property type="entry name" value="Adenine nucleotide alpha hydrolases-like"/>
    <property type="match status" value="2"/>
</dbReference>
<dbReference type="RefSeq" id="WP_091251946.1">
    <property type="nucleotide sequence ID" value="NZ_FMCU01000018.1"/>
</dbReference>
<dbReference type="PRINTS" id="PR01438">
    <property type="entry name" value="UNVRSLSTRESS"/>
</dbReference>
<comment type="similarity">
    <text evidence="1">Belongs to the universal stress protein A family.</text>
</comment>
<proteinExistence type="inferred from homology"/>
<dbReference type="OrthoDB" id="3404132at2"/>
<sequence length="276" mass="27679">MTGSTDAPVVVGVGPTPADLAVVRLAAREAAAHGRELTLLHAFNWEAALAGPTVAGTRDAAEELVARAATAVNEVAPGLPVSGEIVEGAPVGVLVRRSGTAFLVAIGDGGMAGCGGCVPADAPAVQLAARAGCPVLVVRPEPPPPGPVLVGVDGSPSSRAALVFAFGCAARRRARVIAVRVVEPGRPDDCDDVLDALVAQARRHHPDVPAECHTVRGDPGAVLVEQSRSAQLALVGARGDEPGRGMLGEVSQTLLYHSPAPVIVVRGLVSAVPGGA</sequence>
<evidence type="ECO:0000259" key="2">
    <source>
        <dbReference type="Pfam" id="PF00582"/>
    </source>
</evidence>
<dbReference type="InterPro" id="IPR014729">
    <property type="entry name" value="Rossmann-like_a/b/a_fold"/>
</dbReference>
<dbReference type="EMBL" id="FMCU01000018">
    <property type="protein sequence ID" value="SCF45686.1"/>
    <property type="molecule type" value="Genomic_DNA"/>
</dbReference>
<dbReference type="AlphaFoldDB" id="A0A1C5AKN9"/>
<dbReference type="Gene3D" id="3.40.50.620">
    <property type="entry name" value="HUPs"/>
    <property type="match status" value="2"/>
</dbReference>
<feature type="domain" description="UspA" evidence="2">
    <location>
        <begin position="147"/>
        <end position="266"/>
    </location>
</feature>
<dbReference type="InterPro" id="IPR006016">
    <property type="entry name" value="UspA"/>
</dbReference>
<dbReference type="STRING" id="121616.GA0070216_118121"/>
<name>A0A1C5AKN9_9ACTN</name>